<gene>
    <name evidence="1" type="ORF">ASU35_15600</name>
</gene>
<sequence>MVENSISRTIQWDSNIGEDFDFAKKAILNILKDQKVSLSKTRTLFNKILEEIEDLNPITY</sequence>
<protein>
    <submittedName>
        <fullName evidence="1">Uncharacterized protein</fullName>
    </submittedName>
</protein>
<comment type="caution">
    <text evidence="1">The sequence shown here is derived from an EMBL/GenBank/DDBJ whole genome shotgun (WGS) entry which is preliminary data.</text>
</comment>
<evidence type="ECO:0000313" key="2">
    <source>
        <dbReference type="Proteomes" id="UP000054874"/>
    </source>
</evidence>
<dbReference type="RefSeq" id="WP_058354069.1">
    <property type="nucleotide sequence ID" value="NZ_CABMMD010000206.1"/>
</dbReference>
<name>A0A0V8QAU0_9FIRM</name>
<dbReference type="EMBL" id="LNAM01000206">
    <property type="protein sequence ID" value="KSV57688.1"/>
    <property type="molecule type" value="Genomic_DNA"/>
</dbReference>
<accession>A0A0V8QAU0</accession>
<dbReference type="AlphaFoldDB" id="A0A0V8QAU0"/>
<keyword evidence="2" id="KW-1185">Reference proteome</keyword>
<evidence type="ECO:0000313" key="1">
    <source>
        <dbReference type="EMBL" id="KSV57688.1"/>
    </source>
</evidence>
<dbReference type="OrthoDB" id="2086267at2"/>
<organism evidence="1 2">
    <name type="scientific">Acetivibrio ethanolgignens</name>
    <dbReference type="NCBI Taxonomy" id="290052"/>
    <lineage>
        <taxon>Bacteria</taxon>
        <taxon>Bacillati</taxon>
        <taxon>Bacillota</taxon>
        <taxon>Clostridia</taxon>
        <taxon>Eubacteriales</taxon>
        <taxon>Oscillospiraceae</taxon>
        <taxon>Acetivibrio</taxon>
    </lineage>
</organism>
<reference evidence="1 2" key="1">
    <citation type="submission" date="2015-11" db="EMBL/GenBank/DDBJ databases">
        <title>Butyribacter intestini gen. nov., sp. nov., a butyric acid-producing bacterium of the family Lachnospiraceae isolated from the human faeces.</title>
        <authorList>
            <person name="Zou Y."/>
            <person name="Xue W."/>
            <person name="Luo G."/>
            <person name="Lv M."/>
        </authorList>
    </citation>
    <scope>NUCLEOTIDE SEQUENCE [LARGE SCALE GENOMIC DNA]</scope>
    <source>
        <strain evidence="1 2">ACET-33324</strain>
    </source>
</reference>
<proteinExistence type="predicted"/>
<dbReference type="Proteomes" id="UP000054874">
    <property type="component" value="Unassembled WGS sequence"/>
</dbReference>